<name>A0A0H5QVD3_9EUKA</name>
<dbReference type="EMBL" id="HACM01005117">
    <property type="protein sequence ID" value="CRZ05559.1"/>
    <property type="molecule type" value="Transcribed_RNA"/>
</dbReference>
<evidence type="ECO:0000259" key="1">
    <source>
        <dbReference type="Pfam" id="PF07002"/>
    </source>
</evidence>
<sequence length="195" mass="22095">MVRNAPYEEALHWFDISSNNDPNLGVDGVNGMLNAYSNTVPNLDFSSPTNFAEVLSHAISIADDLHRSNKDHIPNPQYSILLIITDGEISDFEETKDWIVYAANEDLPLSIVIVGVGRVNYDKMKKLDGDGKNRLKSLQYGVASRDIVQFVAFQDKRSVEDLAAETLEEIPDQFLQYMHKYRFEVPKGRQYGEHS</sequence>
<dbReference type="InterPro" id="IPR010734">
    <property type="entry name" value="Copine_C"/>
</dbReference>
<dbReference type="Pfam" id="PF07002">
    <property type="entry name" value="Copine"/>
    <property type="match status" value="1"/>
</dbReference>
<reference evidence="2" key="1">
    <citation type="submission" date="2015-04" db="EMBL/GenBank/DDBJ databases">
        <title>The genome sequence of the plant pathogenic Rhizarian Plasmodiophora brassicae reveals insights in its biotrophic life cycle and the origin of chitin synthesis.</title>
        <authorList>
            <person name="Schwelm A."/>
            <person name="Fogelqvist J."/>
            <person name="Knaust A."/>
            <person name="Julke S."/>
            <person name="Lilja T."/>
            <person name="Dhandapani V."/>
            <person name="Bonilla-Rosso G."/>
            <person name="Karlsson M."/>
            <person name="Shevchenko A."/>
            <person name="Choi S.R."/>
            <person name="Kim H.G."/>
            <person name="Park J.Y."/>
            <person name="Lim Y.P."/>
            <person name="Ludwig-Muller J."/>
            <person name="Dixelius C."/>
        </authorList>
    </citation>
    <scope>NUCLEOTIDE SEQUENCE</scope>
    <source>
        <tissue evidence="2">Potato root galls</tissue>
    </source>
</reference>
<organism evidence="2">
    <name type="scientific">Spongospora subterranea</name>
    <dbReference type="NCBI Taxonomy" id="70186"/>
    <lineage>
        <taxon>Eukaryota</taxon>
        <taxon>Sar</taxon>
        <taxon>Rhizaria</taxon>
        <taxon>Endomyxa</taxon>
        <taxon>Phytomyxea</taxon>
        <taxon>Plasmodiophorida</taxon>
        <taxon>Plasmodiophoridae</taxon>
        <taxon>Spongospora</taxon>
    </lineage>
</organism>
<dbReference type="GO" id="GO:0071277">
    <property type="term" value="P:cellular response to calcium ion"/>
    <property type="evidence" value="ECO:0007669"/>
    <property type="project" value="TreeGrafter"/>
</dbReference>
<accession>A0A0H5QVD3</accession>
<dbReference type="GO" id="GO:0005544">
    <property type="term" value="F:calcium-dependent phospholipid binding"/>
    <property type="evidence" value="ECO:0007669"/>
    <property type="project" value="InterPro"/>
</dbReference>
<dbReference type="Gene3D" id="3.40.50.410">
    <property type="entry name" value="von Willebrand factor, type A domain"/>
    <property type="match status" value="1"/>
</dbReference>
<proteinExistence type="predicted"/>
<dbReference type="EMBL" id="HACM01005114">
    <property type="protein sequence ID" value="CRZ05556.1"/>
    <property type="molecule type" value="Transcribed_RNA"/>
</dbReference>
<dbReference type="PANTHER" id="PTHR10857">
    <property type="entry name" value="COPINE"/>
    <property type="match status" value="1"/>
</dbReference>
<dbReference type="AlphaFoldDB" id="A0A0H5QVD3"/>
<evidence type="ECO:0000313" key="2">
    <source>
        <dbReference type="EMBL" id="CRZ05556.1"/>
    </source>
</evidence>
<dbReference type="GO" id="GO:0005886">
    <property type="term" value="C:plasma membrane"/>
    <property type="evidence" value="ECO:0007669"/>
    <property type="project" value="TreeGrafter"/>
</dbReference>
<dbReference type="InterPro" id="IPR036465">
    <property type="entry name" value="vWFA_dom_sf"/>
</dbReference>
<protein>
    <recommendedName>
        <fullName evidence="1">Copine C-terminal domain-containing protein</fullName>
    </recommendedName>
</protein>
<feature type="domain" description="Copine C-terminal" evidence="1">
    <location>
        <begin position="14"/>
        <end position="184"/>
    </location>
</feature>
<dbReference type="InterPro" id="IPR045052">
    <property type="entry name" value="Copine"/>
</dbReference>
<dbReference type="PANTHER" id="PTHR10857:SF106">
    <property type="entry name" value="C2 DOMAIN-CONTAINING PROTEIN"/>
    <property type="match status" value="1"/>
</dbReference>
<dbReference type="SUPFAM" id="SSF53300">
    <property type="entry name" value="vWA-like"/>
    <property type="match status" value="1"/>
</dbReference>